<dbReference type="STRING" id="1884261.A0A5C3Q7H9"/>
<name>A0A5C3Q7H9_9AGAR</name>
<dbReference type="Gene3D" id="3.10.20.90">
    <property type="entry name" value="Phosphatidylinositol 3-kinase Catalytic Subunit, Chain A, domain 1"/>
    <property type="match status" value="1"/>
</dbReference>
<keyword evidence="3" id="KW-1185">Reference proteome</keyword>
<sequence>MAEEGEDVKPKLNLTIQCEDQSITVKVKANTKFNKIFEAASNKFGKSLASLKFTYEGVRVLADETPHERDMEDGDVIDAHIEQIGGWKL</sequence>
<proteinExistence type="predicted"/>
<dbReference type="SUPFAM" id="SSF54236">
    <property type="entry name" value="Ubiquitin-like"/>
    <property type="match status" value="1"/>
</dbReference>
<dbReference type="InterPro" id="IPR029071">
    <property type="entry name" value="Ubiquitin-like_domsf"/>
</dbReference>
<dbReference type="CDD" id="cd01763">
    <property type="entry name" value="Ubl_SUMO_like"/>
    <property type="match status" value="1"/>
</dbReference>
<dbReference type="InterPro" id="IPR022617">
    <property type="entry name" value="Rad60/SUMO-like_dom"/>
</dbReference>
<dbReference type="Pfam" id="PF11976">
    <property type="entry name" value="Rad60-SLD"/>
    <property type="match status" value="1"/>
</dbReference>
<dbReference type="PANTHER" id="PTHR10562">
    <property type="entry name" value="SMALL UBIQUITIN-RELATED MODIFIER"/>
    <property type="match status" value="1"/>
</dbReference>
<protein>
    <submittedName>
        <fullName evidence="2">Ubiquitin-related domain-containing protein</fullName>
    </submittedName>
</protein>
<gene>
    <name evidence="2" type="ORF">BDV98DRAFT_596043</name>
</gene>
<dbReference type="EMBL" id="ML178842">
    <property type="protein sequence ID" value="TFK98025.1"/>
    <property type="molecule type" value="Genomic_DNA"/>
</dbReference>
<dbReference type="OrthoDB" id="442921at2759"/>
<reference evidence="2 3" key="1">
    <citation type="journal article" date="2019" name="Nat. Ecol. Evol.">
        <title>Megaphylogeny resolves global patterns of mushroom evolution.</title>
        <authorList>
            <person name="Varga T."/>
            <person name="Krizsan K."/>
            <person name="Foldi C."/>
            <person name="Dima B."/>
            <person name="Sanchez-Garcia M."/>
            <person name="Sanchez-Ramirez S."/>
            <person name="Szollosi G.J."/>
            <person name="Szarkandi J.G."/>
            <person name="Papp V."/>
            <person name="Albert L."/>
            <person name="Andreopoulos W."/>
            <person name="Angelini C."/>
            <person name="Antonin V."/>
            <person name="Barry K.W."/>
            <person name="Bougher N.L."/>
            <person name="Buchanan P."/>
            <person name="Buyck B."/>
            <person name="Bense V."/>
            <person name="Catcheside P."/>
            <person name="Chovatia M."/>
            <person name="Cooper J."/>
            <person name="Damon W."/>
            <person name="Desjardin D."/>
            <person name="Finy P."/>
            <person name="Geml J."/>
            <person name="Haridas S."/>
            <person name="Hughes K."/>
            <person name="Justo A."/>
            <person name="Karasinski D."/>
            <person name="Kautmanova I."/>
            <person name="Kiss B."/>
            <person name="Kocsube S."/>
            <person name="Kotiranta H."/>
            <person name="LaButti K.M."/>
            <person name="Lechner B.E."/>
            <person name="Liimatainen K."/>
            <person name="Lipzen A."/>
            <person name="Lukacs Z."/>
            <person name="Mihaltcheva S."/>
            <person name="Morgado L.N."/>
            <person name="Niskanen T."/>
            <person name="Noordeloos M.E."/>
            <person name="Ohm R.A."/>
            <person name="Ortiz-Santana B."/>
            <person name="Ovrebo C."/>
            <person name="Racz N."/>
            <person name="Riley R."/>
            <person name="Savchenko A."/>
            <person name="Shiryaev A."/>
            <person name="Soop K."/>
            <person name="Spirin V."/>
            <person name="Szebenyi C."/>
            <person name="Tomsovsky M."/>
            <person name="Tulloss R.E."/>
            <person name="Uehling J."/>
            <person name="Grigoriev I.V."/>
            <person name="Vagvolgyi C."/>
            <person name="Papp T."/>
            <person name="Martin F.M."/>
            <person name="Miettinen O."/>
            <person name="Hibbett D.S."/>
            <person name="Nagy L.G."/>
        </authorList>
    </citation>
    <scope>NUCLEOTIDE SEQUENCE [LARGE SCALE GENOMIC DNA]</scope>
    <source>
        <strain evidence="2 3">CBS 309.79</strain>
    </source>
</reference>
<organism evidence="2 3">
    <name type="scientific">Pterulicium gracile</name>
    <dbReference type="NCBI Taxonomy" id="1884261"/>
    <lineage>
        <taxon>Eukaryota</taxon>
        <taxon>Fungi</taxon>
        <taxon>Dikarya</taxon>
        <taxon>Basidiomycota</taxon>
        <taxon>Agaricomycotina</taxon>
        <taxon>Agaricomycetes</taxon>
        <taxon>Agaricomycetidae</taxon>
        <taxon>Agaricales</taxon>
        <taxon>Pleurotineae</taxon>
        <taxon>Pterulaceae</taxon>
        <taxon>Pterulicium</taxon>
    </lineage>
</organism>
<dbReference type="AlphaFoldDB" id="A0A5C3Q7H9"/>
<accession>A0A5C3Q7H9</accession>
<evidence type="ECO:0000313" key="3">
    <source>
        <dbReference type="Proteomes" id="UP000305067"/>
    </source>
</evidence>
<dbReference type="PROSITE" id="PS50053">
    <property type="entry name" value="UBIQUITIN_2"/>
    <property type="match status" value="1"/>
</dbReference>
<evidence type="ECO:0000259" key="1">
    <source>
        <dbReference type="PROSITE" id="PS50053"/>
    </source>
</evidence>
<dbReference type="Proteomes" id="UP000305067">
    <property type="component" value="Unassembled WGS sequence"/>
</dbReference>
<dbReference type="InterPro" id="IPR000626">
    <property type="entry name" value="Ubiquitin-like_dom"/>
</dbReference>
<evidence type="ECO:0000313" key="2">
    <source>
        <dbReference type="EMBL" id="TFK98025.1"/>
    </source>
</evidence>
<feature type="domain" description="Ubiquitin-like" evidence="1">
    <location>
        <begin position="12"/>
        <end position="86"/>
    </location>
</feature>